<dbReference type="GeneID" id="129922950"/>
<feature type="chain" id="PRO_5040924538" evidence="2">
    <location>
        <begin position="21"/>
        <end position="302"/>
    </location>
</feature>
<evidence type="ECO:0000313" key="3">
    <source>
        <dbReference type="Proteomes" id="UP001165740"/>
    </source>
</evidence>
<evidence type="ECO:0000256" key="1">
    <source>
        <dbReference type="SAM" id="Phobius"/>
    </source>
</evidence>
<sequence length="302" mass="34363">MKVLFLCAFANCMFPVMTEAMEICRPAEETKVYSFGFVMFPSMFGLSEFQIMKNKLVMSIGDEDLQFIDYFKTSAKTDVFRESDGNVSVKLTIKSVTRRDQGMWSTRYLHNGRSLYSPELSCYLKTFVKPQDILCHSKVNGGRFDINCSTNKVFPEAACVAQFSKDIGNRLASIDHTHEIFVEGTSSYFRTACHVSIDISNTSLNDVHVNITMYPNVTNTLQDLNFGEVKSMFYKLINTPPDQTPSESLALVKENTVIVIAFICLIVVLLGFIVHKLVICKKLRKHQNDKENHFYEVIDSIQ</sequence>
<dbReference type="AlphaFoldDB" id="A0A9W2YX33"/>
<protein>
    <submittedName>
        <fullName evidence="4">Uncharacterized protein LOC129922950 isoform X2</fullName>
    </submittedName>
</protein>
<feature type="transmembrane region" description="Helical" evidence="1">
    <location>
        <begin position="257"/>
        <end position="278"/>
    </location>
</feature>
<accession>A0A9W2YX33</accession>
<gene>
    <name evidence="4" type="primary">LOC129922950</name>
</gene>
<keyword evidence="1" id="KW-0812">Transmembrane</keyword>
<evidence type="ECO:0000313" key="4">
    <source>
        <dbReference type="RefSeq" id="XP_055867271.1"/>
    </source>
</evidence>
<reference evidence="4" key="1">
    <citation type="submission" date="2025-08" db="UniProtKB">
        <authorList>
            <consortium name="RefSeq"/>
        </authorList>
    </citation>
    <scope>IDENTIFICATION</scope>
</reference>
<organism evidence="3 4">
    <name type="scientific">Biomphalaria glabrata</name>
    <name type="common">Bloodfluke planorb</name>
    <name type="synonym">Freshwater snail</name>
    <dbReference type="NCBI Taxonomy" id="6526"/>
    <lineage>
        <taxon>Eukaryota</taxon>
        <taxon>Metazoa</taxon>
        <taxon>Spiralia</taxon>
        <taxon>Lophotrochozoa</taxon>
        <taxon>Mollusca</taxon>
        <taxon>Gastropoda</taxon>
        <taxon>Heterobranchia</taxon>
        <taxon>Euthyneura</taxon>
        <taxon>Panpulmonata</taxon>
        <taxon>Hygrophila</taxon>
        <taxon>Lymnaeoidea</taxon>
        <taxon>Planorbidae</taxon>
        <taxon>Biomphalaria</taxon>
    </lineage>
</organism>
<feature type="signal peptide" evidence="2">
    <location>
        <begin position="1"/>
        <end position="20"/>
    </location>
</feature>
<keyword evidence="3" id="KW-1185">Reference proteome</keyword>
<keyword evidence="1" id="KW-0472">Membrane</keyword>
<dbReference type="RefSeq" id="XP_055867271.1">
    <property type="nucleotide sequence ID" value="XM_056011296.1"/>
</dbReference>
<keyword evidence="1" id="KW-1133">Transmembrane helix</keyword>
<proteinExistence type="predicted"/>
<evidence type="ECO:0000256" key="2">
    <source>
        <dbReference type="SAM" id="SignalP"/>
    </source>
</evidence>
<dbReference type="Proteomes" id="UP001165740">
    <property type="component" value="Chromosome 14"/>
</dbReference>
<name>A0A9W2YX33_BIOGL</name>
<keyword evidence="2" id="KW-0732">Signal</keyword>